<dbReference type="GO" id="GO:0016884">
    <property type="term" value="F:carbon-nitrogen ligase activity, with glutamine as amido-N-donor"/>
    <property type="evidence" value="ECO:0007669"/>
    <property type="project" value="InterPro"/>
</dbReference>
<dbReference type="AlphaFoldDB" id="A0A6J6HH60"/>
<dbReference type="Pfam" id="PF09424">
    <property type="entry name" value="YqeY"/>
    <property type="match status" value="1"/>
</dbReference>
<organism evidence="1">
    <name type="scientific">freshwater metagenome</name>
    <dbReference type="NCBI Taxonomy" id="449393"/>
    <lineage>
        <taxon>unclassified sequences</taxon>
        <taxon>metagenomes</taxon>
        <taxon>ecological metagenomes</taxon>
    </lineage>
</organism>
<dbReference type="Gene3D" id="1.10.10.410">
    <property type="match status" value="1"/>
</dbReference>
<dbReference type="SUPFAM" id="SSF89095">
    <property type="entry name" value="GatB/YqeY motif"/>
    <property type="match status" value="1"/>
</dbReference>
<dbReference type="InterPro" id="IPR019004">
    <property type="entry name" value="YqeY/Aim41"/>
</dbReference>
<reference evidence="1" key="1">
    <citation type="submission" date="2020-05" db="EMBL/GenBank/DDBJ databases">
        <authorList>
            <person name="Chiriac C."/>
            <person name="Salcher M."/>
            <person name="Ghai R."/>
            <person name="Kavagutti S V."/>
        </authorList>
    </citation>
    <scope>NUCLEOTIDE SEQUENCE</scope>
</reference>
<accession>A0A6J6HH60</accession>
<dbReference type="PANTHER" id="PTHR28055:SF1">
    <property type="entry name" value="ALTERED INHERITANCE OF MITOCHONDRIA PROTEIN 41, MITOCHONDRIAL"/>
    <property type="match status" value="1"/>
</dbReference>
<dbReference type="Gene3D" id="1.10.1510.10">
    <property type="entry name" value="Uncharacterised protein YqeY/AIM41 PF09424, N-terminal domain"/>
    <property type="match status" value="1"/>
</dbReference>
<evidence type="ECO:0000313" key="1">
    <source>
        <dbReference type="EMBL" id="CAB4612306.1"/>
    </source>
</evidence>
<gene>
    <name evidence="1" type="ORF">UFOPK1874_00513</name>
</gene>
<dbReference type="InterPro" id="IPR003789">
    <property type="entry name" value="Asn/Gln_tRNA_amidoTrase-B-like"/>
</dbReference>
<dbReference type="InterPro" id="IPR023168">
    <property type="entry name" value="GatB_Yqey_C_2"/>
</dbReference>
<dbReference type="PANTHER" id="PTHR28055">
    <property type="entry name" value="ALTERED INHERITANCE OF MITOCHONDRIA PROTEIN 41, MITOCHONDRIAL"/>
    <property type="match status" value="1"/>
</dbReference>
<dbReference type="EMBL" id="CAEZUX010000040">
    <property type="protein sequence ID" value="CAB4612306.1"/>
    <property type="molecule type" value="Genomic_DNA"/>
</dbReference>
<protein>
    <submittedName>
        <fullName evidence="1">Unannotated protein</fullName>
    </submittedName>
</protein>
<name>A0A6J6HH60_9ZZZZ</name>
<sequence length="142" mass="14417">MTAALKAGEDLKKSTLRMALSAITNAEVAGSEAVELTDGQVIKVLQAEAKKRLESAEVYEQNGRADAAAKEKAEAEVLSAYLPAAMSDDELGAIVAKEVAAAAANGNTGMKAMGAVVKAVRERAGSSADGSKIADLVKAALA</sequence>
<proteinExistence type="predicted"/>
<dbReference type="InterPro" id="IPR042184">
    <property type="entry name" value="YqeY/Aim41_N"/>
</dbReference>